<feature type="domain" description="DUF155" evidence="4">
    <location>
        <begin position="230"/>
        <end position="402"/>
    </location>
</feature>
<evidence type="ECO:0000256" key="2">
    <source>
        <dbReference type="SAM" id="MobiDB-lite"/>
    </source>
</evidence>
<keyword evidence="6" id="KW-1185">Reference proteome</keyword>
<accession>A0A9W8E9M8</accession>
<dbReference type="InterPro" id="IPR051624">
    <property type="entry name" value="RMD1/Sad1-interacting"/>
</dbReference>
<proteinExistence type="inferred from homology"/>
<dbReference type="Pfam" id="PF02582">
    <property type="entry name" value="DUF155"/>
    <property type="match status" value="1"/>
</dbReference>
<dbReference type="GO" id="GO:0005739">
    <property type="term" value="C:mitochondrion"/>
    <property type="evidence" value="ECO:0007669"/>
    <property type="project" value="UniProtKB-ARBA"/>
</dbReference>
<evidence type="ECO:0000313" key="6">
    <source>
        <dbReference type="Proteomes" id="UP001150925"/>
    </source>
</evidence>
<dbReference type="EMBL" id="JANBPY010000001">
    <property type="protein sequence ID" value="KAJ1970293.1"/>
    <property type="molecule type" value="Genomic_DNA"/>
</dbReference>
<dbReference type="InterPro" id="IPR003734">
    <property type="entry name" value="DUF155"/>
</dbReference>
<feature type="transmembrane region" description="Helical" evidence="3">
    <location>
        <begin position="426"/>
        <end position="446"/>
    </location>
</feature>
<evidence type="ECO:0000256" key="1">
    <source>
        <dbReference type="ARBA" id="ARBA00008306"/>
    </source>
</evidence>
<protein>
    <submittedName>
        <fullName evidence="5">Sporulation protein rmd1</fullName>
    </submittedName>
</protein>
<gene>
    <name evidence="5" type="primary">RMD1</name>
    <name evidence="5" type="ORF">IWQ62_000020</name>
</gene>
<feature type="region of interest" description="Disordered" evidence="2">
    <location>
        <begin position="1"/>
        <end position="35"/>
    </location>
</feature>
<evidence type="ECO:0000259" key="4">
    <source>
        <dbReference type="Pfam" id="PF02582"/>
    </source>
</evidence>
<dbReference type="PANTHER" id="PTHR16255:SF15">
    <property type="entry name" value="SPORULATION PROTEIN RMD1"/>
    <property type="match status" value="1"/>
</dbReference>
<evidence type="ECO:0000256" key="3">
    <source>
        <dbReference type="SAM" id="Phobius"/>
    </source>
</evidence>
<dbReference type="PANTHER" id="PTHR16255">
    <property type="entry name" value="REQUIRED FOR MEIOTIC NUCLEAR DIVISION PROTEIN 1 HOMOLOG"/>
    <property type="match status" value="1"/>
</dbReference>
<keyword evidence="3" id="KW-0472">Membrane</keyword>
<reference evidence="5" key="1">
    <citation type="submission" date="2022-07" db="EMBL/GenBank/DDBJ databases">
        <title>Phylogenomic reconstructions and comparative analyses of Kickxellomycotina fungi.</title>
        <authorList>
            <person name="Reynolds N.K."/>
            <person name="Stajich J.E."/>
            <person name="Barry K."/>
            <person name="Grigoriev I.V."/>
            <person name="Crous P."/>
            <person name="Smith M.E."/>
        </authorList>
    </citation>
    <scope>NUCLEOTIDE SEQUENCE</scope>
    <source>
        <strain evidence="5">RSA 1196</strain>
    </source>
</reference>
<comment type="similarity">
    <text evidence="1">Belongs to the RMD1/sif2 family.</text>
</comment>
<name>A0A9W8E9M8_9FUNG</name>
<dbReference type="AlphaFoldDB" id="A0A9W8E9M8"/>
<keyword evidence="3" id="KW-1133">Transmembrane helix</keyword>
<sequence length="462" mass="52573">MAGQHSRPARKTSHSQGYQALENGHGSFPPPGLRQRIAFPAATSSVHQQGLSTTAAPSRLVSKARPVYRTTKTSQKLTLFPDEAFETSTRTPNGFYDGDDVYNQLNQLIEDQSADHRIDAEMWRKLKRDSLPRVSAFCTATSYNTKTMFHFLQSRRAQRQTAPKFMDECLYSPYVFPKINTGLSASRQDTLVDVTPADTVTGSNPTSQSEGDMHDMSHFDQIKDTLSSEIFVFDYGVIVFWAMTEEEEQRALMELDEYRVEPLEEDGIETDVFNLYYNPDFPPMIYNDVIRLRQPKNYMVKLAISHAIAQSVKLALYEELVEDTINDTKHIPQLMAETGRVRMSRSAITKKIGQLFIMRINVNLVSNILDTPEIFWSEPSLQPLYDAIRGYLEISQRVEIMNHRVSVISDLLDMLREHLNGYHGEFLEWIVIILIAIEICIGLITISLEASNLRGHGPRSLP</sequence>
<comment type="caution">
    <text evidence="5">The sequence shown here is derived from an EMBL/GenBank/DDBJ whole genome shotgun (WGS) entry which is preliminary data.</text>
</comment>
<evidence type="ECO:0000313" key="5">
    <source>
        <dbReference type="EMBL" id="KAJ1970293.1"/>
    </source>
</evidence>
<dbReference type="OrthoDB" id="18302at2759"/>
<organism evidence="5 6">
    <name type="scientific">Dispira parvispora</name>
    <dbReference type="NCBI Taxonomy" id="1520584"/>
    <lineage>
        <taxon>Eukaryota</taxon>
        <taxon>Fungi</taxon>
        <taxon>Fungi incertae sedis</taxon>
        <taxon>Zoopagomycota</taxon>
        <taxon>Kickxellomycotina</taxon>
        <taxon>Dimargaritomycetes</taxon>
        <taxon>Dimargaritales</taxon>
        <taxon>Dimargaritaceae</taxon>
        <taxon>Dispira</taxon>
    </lineage>
</organism>
<dbReference type="Proteomes" id="UP001150925">
    <property type="component" value="Unassembled WGS sequence"/>
</dbReference>
<keyword evidence="3" id="KW-0812">Transmembrane</keyword>